<keyword evidence="4" id="KW-0574">Periplasm</keyword>
<accession>A0ABT7XQK8</accession>
<gene>
    <name evidence="6" type="ORF">QU481_14335</name>
</gene>
<protein>
    <submittedName>
        <fullName evidence="6">Extracellular solute-binding protein</fullName>
    </submittedName>
</protein>
<feature type="signal peptide" evidence="5">
    <location>
        <begin position="1"/>
        <end position="22"/>
    </location>
</feature>
<feature type="chain" id="PRO_5045290061" evidence="5">
    <location>
        <begin position="23"/>
        <end position="354"/>
    </location>
</feature>
<comment type="subcellular location">
    <subcellularLocation>
        <location evidence="1">Periplasm</location>
    </subcellularLocation>
</comment>
<keyword evidence="2" id="KW-0813">Transport</keyword>
<dbReference type="Pfam" id="PF13416">
    <property type="entry name" value="SBP_bac_8"/>
    <property type="match status" value="1"/>
</dbReference>
<dbReference type="PRINTS" id="PR00909">
    <property type="entry name" value="SPERMDNBNDNG"/>
</dbReference>
<dbReference type="RefSeq" id="WP_289830709.1">
    <property type="nucleotide sequence ID" value="NZ_JAUEDK010000025.1"/>
</dbReference>
<evidence type="ECO:0000256" key="2">
    <source>
        <dbReference type="ARBA" id="ARBA00022448"/>
    </source>
</evidence>
<dbReference type="InterPro" id="IPR001188">
    <property type="entry name" value="Sperm_putr-bd"/>
</dbReference>
<dbReference type="SUPFAM" id="SSF53850">
    <property type="entry name" value="Periplasmic binding protein-like II"/>
    <property type="match status" value="1"/>
</dbReference>
<proteinExistence type="predicted"/>
<keyword evidence="3 5" id="KW-0732">Signal</keyword>
<keyword evidence="7" id="KW-1185">Reference proteome</keyword>
<evidence type="ECO:0000256" key="4">
    <source>
        <dbReference type="ARBA" id="ARBA00022764"/>
    </source>
</evidence>
<name>A0ABT7XQK8_9NEIS</name>
<evidence type="ECO:0000313" key="7">
    <source>
        <dbReference type="Proteomes" id="UP001168540"/>
    </source>
</evidence>
<comment type="caution">
    <text evidence="6">The sequence shown here is derived from an EMBL/GenBank/DDBJ whole genome shotgun (WGS) entry which is preliminary data.</text>
</comment>
<dbReference type="PANTHER" id="PTHR30222:SF17">
    <property type="entry name" value="SPERMIDINE_PUTRESCINE-BINDING PERIPLASMIC PROTEIN"/>
    <property type="match status" value="1"/>
</dbReference>
<evidence type="ECO:0000313" key="6">
    <source>
        <dbReference type="EMBL" id="MDN0076065.1"/>
    </source>
</evidence>
<reference evidence="6" key="1">
    <citation type="submission" date="2023-06" db="EMBL/GenBank/DDBJ databases">
        <authorList>
            <person name="Zhang S."/>
        </authorList>
    </citation>
    <scope>NUCLEOTIDE SEQUENCE</scope>
    <source>
        <strain evidence="6">SG2303</strain>
    </source>
</reference>
<evidence type="ECO:0000256" key="3">
    <source>
        <dbReference type="ARBA" id="ARBA00022729"/>
    </source>
</evidence>
<organism evidence="6 7">
    <name type="scientific">Crenobacter oryzisoli</name>
    <dbReference type="NCBI Taxonomy" id="3056844"/>
    <lineage>
        <taxon>Bacteria</taxon>
        <taxon>Pseudomonadati</taxon>
        <taxon>Pseudomonadota</taxon>
        <taxon>Betaproteobacteria</taxon>
        <taxon>Neisseriales</taxon>
        <taxon>Neisseriaceae</taxon>
        <taxon>Crenobacter</taxon>
    </lineage>
</organism>
<evidence type="ECO:0000256" key="1">
    <source>
        <dbReference type="ARBA" id="ARBA00004418"/>
    </source>
</evidence>
<sequence length="354" mass="39023">MKRTGLRCIPLMLAFAAGHTLAADNTLRLLTWADYAPKDVIEQFKKETGITVEVTLSNNEEMISKLRATGGSGYDLVQPSQDRIVSAQKEFRIYKPLDLSKVDRKLFIPSMLSATEKITTFDGKVYGLPYVWGTDGLVVNTKAAQIADYTDLCNPAYAGKVSMRLKRPTLMAFAFALGENPFKLYSNPQQYGSLMNKVGDKLIACKKNVKYFFENKEQMLGDLRNGALVGAMMWDSGGWKLNSENPTLKFVAPKSGAMGWVDTYALPARGKNDTAAYKWINFTMRPEIAAKIAKSVGNFSASQGADKLADPKLKAQFAASFPPAVMQKINWYPAVPAGLEEIEGRVLDRVKAAS</sequence>
<dbReference type="EMBL" id="JAUEDK010000025">
    <property type="protein sequence ID" value="MDN0076065.1"/>
    <property type="molecule type" value="Genomic_DNA"/>
</dbReference>
<evidence type="ECO:0000256" key="5">
    <source>
        <dbReference type="SAM" id="SignalP"/>
    </source>
</evidence>
<dbReference type="Gene3D" id="3.40.190.10">
    <property type="entry name" value="Periplasmic binding protein-like II"/>
    <property type="match status" value="2"/>
</dbReference>
<dbReference type="InterPro" id="IPR006059">
    <property type="entry name" value="SBP"/>
</dbReference>
<dbReference type="PANTHER" id="PTHR30222">
    <property type="entry name" value="SPERMIDINE/PUTRESCINE-BINDING PERIPLASMIC PROTEIN"/>
    <property type="match status" value="1"/>
</dbReference>
<dbReference type="Proteomes" id="UP001168540">
    <property type="component" value="Unassembled WGS sequence"/>
</dbReference>